<proteinExistence type="predicted"/>
<dbReference type="Pfam" id="PF14169">
    <property type="entry name" value="YdjO"/>
    <property type="match status" value="1"/>
</dbReference>
<organism evidence="1 2">
    <name type="scientific">Mangrovibacillus cuniculi</name>
    <dbReference type="NCBI Taxonomy" id="2593652"/>
    <lineage>
        <taxon>Bacteria</taxon>
        <taxon>Bacillati</taxon>
        <taxon>Bacillota</taxon>
        <taxon>Bacilli</taxon>
        <taxon>Bacillales</taxon>
        <taxon>Bacillaceae</taxon>
        <taxon>Mangrovibacillus</taxon>
    </lineage>
</organism>
<sequence>MYNRKPQEEVVKEETKIWECASPDCNGWIRDNFTSEAEPLCPLCQSSMSEASRLLEVVHNPSRVIS</sequence>
<reference evidence="1 2" key="1">
    <citation type="submission" date="2019-07" db="EMBL/GenBank/DDBJ databases">
        <title>Genome sequence of 2 isolates from Red Sea Mangroves.</title>
        <authorList>
            <person name="Sefrji F."/>
            <person name="Michoud G."/>
            <person name="Merlino G."/>
            <person name="Daffonchio D."/>
        </authorList>
    </citation>
    <scope>NUCLEOTIDE SEQUENCE [LARGE SCALE GENOMIC DNA]</scope>
    <source>
        <strain evidence="1 2">R1DC41</strain>
    </source>
</reference>
<accession>A0A7S8CAR1</accession>
<evidence type="ECO:0000313" key="2">
    <source>
        <dbReference type="Proteomes" id="UP000593626"/>
    </source>
</evidence>
<keyword evidence="2" id="KW-1185">Reference proteome</keyword>
<dbReference type="Proteomes" id="UP000593626">
    <property type="component" value="Chromosome"/>
</dbReference>
<gene>
    <name evidence="1" type="ORF">G8O30_05895</name>
</gene>
<dbReference type="EMBL" id="CP049742">
    <property type="protein sequence ID" value="QPC46531.1"/>
    <property type="molecule type" value="Genomic_DNA"/>
</dbReference>
<name>A0A7S8CAR1_9BACI</name>
<dbReference type="KEGG" id="mcui:G8O30_05895"/>
<dbReference type="InterPro" id="IPR025916">
    <property type="entry name" value="YdjO"/>
</dbReference>
<dbReference type="AlphaFoldDB" id="A0A7S8CAR1"/>
<evidence type="ECO:0000313" key="1">
    <source>
        <dbReference type="EMBL" id="QPC46531.1"/>
    </source>
</evidence>
<dbReference type="RefSeq" id="WP_239674053.1">
    <property type="nucleotide sequence ID" value="NZ_CP049742.1"/>
</dbReference>
<protein>
    <submittedName>
        <fullName evidence="1">Cold-shock protein</fullName>
    </submittedName>
</protein>